<reference evidence="2" key="3">
    <citation type="submission" date="2025-08" db="UniProtKB">
        <authorList>
            <consortium name="Ensembl"/>
        </authorList>
    </citation>
    <scope>IDENTIFICATION</scope>
</reference>
<reference evidence="2" key="4">
    <citation type="submission" date="2025-09" db="UniProtKB">
        <authorList>
            <consortium name="Ensembl"/>
        </authorList>
    </citation>
    <scope>IDENTIFICATION</scope>
</reference>
<name>H2XZQ4_CIOIN</name>
<feature type="chain" id="PRO_5003577939" evidence="1">
    <location>
        <begin position="18"/>
        <end position="151"/>
    </location>
</feature>
<evidence type="ECO:0000313" key="2">
    <source>
        <dbReference type="Ensembl" id="ENSCINP00000035138.1"/>
    </source>
</evidence>
<accession>H2XZQ4</accession>
<dbReference type="GeneTree" id="ENSGT00660000097440"/>
<dbReference type="EMBL" id="EAAA01002006">
    <property type="status" value="NOT_ANNOTATED_CDS"/>
    <property type="molecule type" value="Genomic_DNA"/>
</dbReference>
<feature type="signal peptide" evidence="1">
    <location>
        <begin position="1"/>
        <end position="17"/>
    </location>
</feature>
<protein>
    <submittedName>
        <fullName evidence="2">Uncharacterized protein</fullName>
    </submittedName>
</protein>
<reference evidence="3" key="1">
    <citation type="journal article" date="2002" name="Science">
        <title>The draft genome of Ciona intestinalis: insights into chordate and vertebrate origins.</title>
        <authorList>
            <person name="Dehal P."/>
            <person name="Satou Y."/>
            <person name="Campbell R.K."/>
            <person name="Chapman J."/>
            <person name="Degnan B."/>
            <person name="De Tomaso A."/>
            <person name="Davidson B."/>
            <person name="Di Gregorio A."/>
            <person name="Gelpke M."/>
            <person name="Goodstein D.M."/>
            <person name="Harafuji N."/>
            <person name="Hastings K.E."/>
            <person name="Ho I."/>
            <person name="Hotta K."/>
            <person name="Huang W."/>
            <person name="Kawashima T."/>
            <person name="Lemaire P."/>
            <person name="Martinez D."/>
            <person name="Meinertzhagen I.A."/>
            <person name="Necula S."/>
            <person name="Nonaka M."/>
            <person name="Putnam N."/>
            <person name="Rash S."/>
            <person name="Saiga H."/>
            <person name="Satake M."/>
            <person name="Terry A."/>
            <person name="Yamada L."/>
            <person name="Wang H.G."/>
            <person name="Awazu S."/>
            <person name="Azumi K."/>
            <person name="Boore J."/>
            <person name="Branno M."/>
            <person name="Chin-Bow S."/>
            <person name="DeSantis R."/>
            <person name="Doyle S."/>
            <person name="Francino P."/>
            <person name="Keys D.N."/>
            <person name="Haga S."/>
            <person name="Hayashi H."/>
            <person name="Hino K."/>
            <person name="Imai K.S."/>
            <person name="Inaba K."/>
            <person name="Kano S."/>
            <person name="Kobayashi K."/>
            <person name="Kobayashi M."/>
            <person name="Lee B.I."/>
            <person name="Makabe K.W."/>
            <person name="Manohar C."/>
            <person name="Matassi G."/>
            <person name="Medina M."/>
            <person name="Mochizuki Y."/>
            <person name="Mount S."/>
            <person name="Morishita T."/>
            <person name="Miura S."/>
            <person name="Nakayama A."/>
            <person name="Nishizaka S."/>
            <person name="Nomoto H."/>
            <person name="Ohta F."/>
            <person name="Oishi K."/>
            <person name="Rigoutsos I."/>
            <person name="Sano M."/>
            <person name="Sasaki A."/>
            <person name="Sasakura Y."/>
            <person name="Shoguchi E."/>
            <person name="Shin-i T."/>
            <person name="Spagnuolo A."/>
            <person name="Stainier D."/>
            <person name="Suzuki M.M."/>
            <person name="Tassy O."/>
            <person name="Takatori N."/>
            <person name="Tokuoka M."/>
            <person name="Yagi K."/>
            <person name="Yoshizaki F."/>
            <person name="Wada S."/>
            <person name="Zhang C."/>
            <person name="Hyatt P.D."/>
            <person name="Larimer F."/>
            <person name="Detter C."/>
            <person name="Doggett N."/>
            <person name="Glavina T."/>
            <person name="Hawkins T."/>
            <person name="Richardson P."/>
            <person name="Lucas S."/>
            <person name="Kohara Y."/>
            <person name="Levine M."/>
            <person name="Satoh N."/>
            <person name="Rokhsar D.S."/>
        </authorList>
    </citation>
    <scope>NUCLEOTIDE SEQUENCE [LARGE SCALE GENOMIC DNA]</scope>
</reference>
<dbReference type="AlphaFoldDB" id="H2XZQ4"/>
<keyword evidence="3" id="KW-1185">Reference proteome</keyword>
<dbReference type="Proteomes" id="UP000008144">
    <property type="component" value="Chromosome 4"/>
</dbReference>
<keyword evidence="1" id="KW-0732">Signal</keyword>
<proteinExistence type="predicted"/>
<organism evidence="2 3">
    <name type="scientific">Ciona intestinalis</name>
    <name type="common">Transparent sea squirt</name>
    <name type="synonym">Ascidia intestinalis</name>
    <dbReference type="NCBI Taxonomy" id="7719"/>
    <lineage>
        <taxon>Eukaryota</taxon>
        <taxon>Metazoa</taxon>
        <taxon>Chordata</taxon>
        <taxon>Tunicata</taxon>
        <taxon>Ascidiacea</taxon>
        <taxon>Phlebobranchia</taxon>
        <taxon>Cionidae</taxon>
        <taxon>Ciona</taxon>
    </lineage>
</organism>
<sequence>MFSICVLLITRLKTVVTEVKMDLQRQKRRKKGKQTNSPLPAWVSGYQSAISRYNDIGDALVGEVKKMKQDVEERMLDLGGLEIKDKEEEKTPASSETKEDYCVQTNGTVTSVDKLYQKIMKNSLESYSVSCKQMLFVLEGRMKNLKETSKV</sequence>
<dbReference type="HOGENOM" id="CLU_1730770_0_0_1"/>
<dbReference type="Ensembl" id="ENSCINT00000034936.1">
    <property type="protein sequence ID" value="ENSCINP00000035138.1"/>
    <property type="gene ID" value="ENSCING00000020889.1"/>
</dbReference>
<evidence type="ECO:0000313" key="3">
    <source>
        <dbReference type="Proteomes" id="UP000008144"/>
    </source>
</evidence>
<reference evidence="2" key="2">
    <citation type="journal article" date="2008" name="Genome Biol.">
        <title>Improved genome assembly and evidence-based global gene model set for the chordate Ciona intestinalis: new insight into intron and operon populations.</title>
        <authorList>
            <person name="Satou Y."/>
            <person name="Mineta K."/>
            <person name="Ogasawara M."/>
            <person name="Sasakura Y."/>
            <person name="Shoguchi E."/>
            <person name="Ueno K."/>
            <person name="Yamada L."/>
            <person name="Matsumoto J."/>
            <person name="Wasserscheid J."/>
            <person name="Dewar K."/>
            <person name="Wiley G.B."/>
            <person name="Macmil S.L."/>
            <person name="Roe B.A."/>
            <person name="Zeller R.W."/>
            <person name="Hastings K.E."/>
            <person name="Lemaire P."/>
            <person name="Lindquist E."/>
            <person name="Endo T."/>
            <person name="Hotta K."/>
            <person name="Inaba K."/>
        </authorList>
    </citation>
    <scope>NUCLEOTIDE SEQUENCE [LARGE SCALE GENOMIC DNA]</scope>
    <source>
        <strain evidence="2">wild type</strain>
    </source>
</reference>
<dbReference type="InParanoid" id="H2XZQ4"/>
<evidence type="ECO:0000256" key="1">
    <source>
        <dbReference type="SAM" id="SignalP"/>
    </source>
</evidence>